<evidence type="ECO:0000313" key="6">
    <source>
        <dbReference type="Proteomes" id="UP000185596"/>
    </source>
</evidence>
<dbReference type="InterPro" id="IPR046470">
    <property type="entry name" value="SAM_HAT_C"/>
</dbReference>
<dbReference type="InterPro" id="IPR002747">
    <property type="entry name" value="SAM_OH_AdoTrfase"/>
</dbReference>
<keyword evidence="6" id="KW-1185">Reference proteome</keyword>
<comment type="similarity">
    <text evidence="2">Belongs to the SAM hydrolase / SAM-dependent halogenase family.</text>
</comment>
<sequence>MAYDWISFTTDYGTDDGFVAACEGVVARIAPALRVLHVSHRVPAQDVRRGAAILAQTVSYLPPAVHLAVVDPGVGTNRRGVVLVAGDGLLVGPDNGLLVSAAEALGGIRAAHQLTEPAYQLPRVSATFHGRDVFAPAAAHLATGVAPEELGPPVEVGTLVRLPEPETIAEPGKLTTEVLAVDAFGNVQLAATGADLAAAGANAGVAAHVNLGGRSVTAVVARTFGDTAPGALIVFLDSAGQVALAVNGGSAASAFGGALGEQAVLLFARP</sequence>
<dbReference type="SUPFAM" id="SSF101852">
    <property type="entry name" value="Bacterial fluorinating enzyme, C-terminal domain"/>
    <property type="match status" value="1"/>
</dbReference>
<organism evidence="5 6">
    <name type="scientific">Actinophytocola xanthii</name>
    <dbReference type="NCBI Taxonomy" id="1912961"/>
    <lineage>
        <taxon>Bacteria</taxon>
        <taxon>Bacillati</taxon>
        <taxon>Actinomycetota</taxon>
        <taxon>Actinomycetes</taxon>
        <taxon>Pseudonocardiales</taxon>
        <taxon>Pseudonocardiaceae</taxon>
    </lineage>
</organism>
<reference evidence="5 6" key="1">
    <citation type="submission" date="2016-12" db="EMBL/GenBank/DDBJ databases">
        <title>The draft genome sequence of Actinophytocola sp. 11-183.</title>
        <authorList>
            <person name="Wang W."/>
            <person name="Yuan L."/>
        </authorList>
    </citation>
    <scope>NUCLEOTIDE SEQUENCE [LARGE SCALE GENOMIC DNA]</scope>
    <source>
        <strain evidence="5 6">11-183</strain>
    </source>
</reference>
<comment type="caution">
    <text evidence="5">The sequence shown here is derived from an EMBL/GenBank/DDBJ whole genome shotgun (WGS) entry which is preliminary data.</text>
</comment>
<dbReference type="Pfam" id="PF01887">
    <property type="entry name" value="SAM_HAT_N"/>
    <property type="match status" value="1"/>
</dbReference>
<name>A0A1Q8CFY8_9PSEU</name>
<dbReference type="EMBL" id="MSIE01000058">
    <property type="protein sequence ID" value="OLF13243.1"/>
    <property type="molecule type" value="Genomic_DNA"/>
</dbReference>
<evidence type="ECO:0000256" key="2">
    <source>
        <dbReference type="ARBA" id="ARBA00024035"/>
    </source>
</evidence>
<accession>A0A1Q8CFY8</accession>
<dbReference type="SUPFAM" id="SSF102522">
    <property type="entry name" value="Bacterial fluorinating enzyme, N-terminal domain"/>
    <property type="match status" value="1"/>
</dbReference>
<dbReference type="Proteomes" id="UP000185596">
    <property type="component" value="Unassembled WGS sequence"/>
</dbReference>
<dbReference type="InterPro" id="IPR046469">
    <property type="entry name" value="SAM_HAT_N"/>
</dbReference>
<dbReference type="Gene3D" id="3.40.50.10790">
    <property type="entry name" value="S-adenosyl-l-methionine hydroxide adenosyltransferase, N-terminal"/>
    <property type="match status" value="1"/>
</dbReference>
<keyword evidence="1" id="KW-0949">S-adenosyl-L-methionine</keyword>
<dbReference type="PANTHER" id="PTHR35092">
    <property type="entry name" value="CHLORINASE MJ1651"/>
    <property type="match status" value="1"/>
</dbReference>
<dbReference type="InterPro" id="IPR023228">
    <property type="entry name" value="SAM_OH_AdoTrfase_N_sf"/>
</dbReference>
<proteinExistence type="inferred from homology"/>
<dbReference type="STRING" id="1912961.BU204_28090"/>
<evidence type="ECO:0008006" key="7">
    <source>
        <dbReference type="Google" id="ProtNLM"/>
    </source>
</evidence>
<dbReference type="RefSeq" id="WP_075128779.1">
    <property type="nucleotide sequence ID" value="NZ_MSIE01000058.1"/>
</dbReference>
<evidence type="ECO:0000256" key="1">
    <source>
        <dbReference type="ARBA" id="ARBA00022691"/>
    </source>
</evidence>
<dbReference type="Gene3D" id="2.40.30.90">
    <property type="entry name" value="Bacterial fluorinating enzyme like"/>
    <property type="match status" value="1"/>
</dbReference>
<evidence type="ECO:0000259" key="3">
    <source>
        <dbReference type="Pfam" id="PF01887"/>
    </source>
</evidence>
<dbReference type="InterPro" id="IPR023227">
    <property type="entry name" value="SAM_OH_AdoTrfase_C_sf"/>
</dbReference>
<feature type="domain" description="S-adenosyl-l-methionine hydroxide adenosyltransferase N-terminal" evidence="3">
    <location>
        <begin position="6"/>
        <end position="151"/>
    </location>
</feature>
<dbReference type="PIRSF" id="PIRSF006779">
    <property type="entry name" value="UCP006779"/>
    <property type="match status" value="1"/>
</dbReference>
<dbReference type="OrthoDB" id="9792195at2"/>
<dbReference type="PANTHER" id="PTHR35092:SF1">
    <property type="entry name" value="CHLORINASE MJ1651"/>
    <property type="match status" value="1"/>
</dbReference>
<feature type="domain" description="S-adenosyl-l-methionine hydroxide adenosyltransferase C-terminal" evidence="4">
    <location>
        <begin position="177"/>
        <end position="262"/>
    </location>
</feature>
<evidence type="ECO:0000259" key="4">
    <source>
        <dbReference type="Pfam" id="PF20257"/>
    </source>
</evidence>
<evidence type="ECO:0000313" key="5">
    <source>
        <dbReference type="EMBL" id="OLF13243.1"/>
    </source>
</evidence>
<protein>
    <recommendedName>
        <fullName evidence="7">SAM-dependent chlorinase/fluorinase</fullName>
    </recommendedName>
</protein>
<dbReference type="Pfam" id="PF20257">
    <property type="entry name" value="SAM_HAT_C"/>
    <property type="match status" value="1"/>
</dbReference>
<dbReference type="AlphaFoldDB" id="A0A1Q8CFY8"/>
<gene>
    <name evidence="5" type="ORF">BU204_28090</name>
</gene>